<comment type="similarity">
    <text evidence="1">Belongs to the glycosyltransferase 28 family.</text>
</comment>
<dbReference type="GO" id="GO:0016125">
    <property type="term" value="P:sterol metabolic process"/>
    <property type="evidence" value="ECO:0007669"/>
    <property type="project" value="TreeGrafter"/>
</dbReference>
<dbReference type="SMART" id="SM00233">
    <property type="entry name" value="PH"/>
    <property type="match status" value="1"/>
</dbReference>
<evidence type="ECO:0000256" key="4">
    <source>
        <dbReference type="ARBA" id="ARBA00022679"/>
    </source>
</evidence>
<feature type="compositionally biased region" description="Basic and acidic residues" evidence="8">
    <location>
        <begin position="366"/>
        <end position="398"/>
    </location>
</feature>
<dbReference type="Gene3D" id="2.30.29.30">
    <property type="entry name" value="Pleckstrin-homology domain (PH domain)/Phosphotyrosine-binding domain (PTB)"/>
    <property type="match status" value="1"/>
</dbReference>
<feature type="region of interest" description="Disordered" evidence="8">
    <location>
        <begin position="942"/>
        <end position="1001"/>
    </location>
</feature>
<dbReference type="InterPro" id="IPR050426">
    <property type="entry name" value="Glycosyltransferase_28"/>
</dbReference>
<evidence type="ECO:0000256" key="5">
    <source>
        <dbReference type="ARBA" id="ARBA00029843"/>
    </source>
</evidence>
<dbReference type="CDD" id="cd03784">
    <property type="entry name" value="GT1_Gtf-like"/>
    <property type="match status" value="1"/>
</dbReference>
<evidence type="ECO:0000256" key="1">
    <source>
        <dbReference type="ARBA" id="ARBA00006962"/>
    </source>
</evidence>
<proteinExistence type="inferred from homology"/>
<organism evidence="10 11">
    <name type="scientific">Naganishia liquefaciens</name>
    <dbReference type="NCBI Taxonomy" id="104408"/>
    <lineage>
        <taxon>Eukaryota</taxon>
        <taxon>Fungi</taxon>
        <taxon>Dikarya</taxon>
        <taxon>Basidiomycota</taxon>
        <taxon>Agaricomycotina</taxon>
        <taxon>Tremellomycetes</taxon>
        <taxon>Filobasidiales</taxon>
        <taxon>Filobasidiaceae</taxon>
        <taxon>Naganishia</taxon>
    </lineage>
</organism>
<gene>
    <name evidence="10" type="ORF">NliqN6_2588</name>
</gene>
<feature type="region of interest" description="Disordered" evidence="8">
    <location>
        <begin position="1"/>
        <end position="218"/>
    </location>
</feature>
<feature type="compositionally biased region" description="Polar residues" evidence="8">
    <location>
        <begin position="74"/>
        <end position="86"/>
    </location>
</feature>
<keyword evidence="3" id="KW-0328">Glycosyltransferase</keyword>
<feature type="region of interest" description="Disordered" evidence="8">
    <location>
        <begin position="831"/>
        <end position="859"/>
    </location>
</feature>
<comment type="caution">
    <text evidence="10">The sequence shown here is derived from an EMBL/GenBank/DDBJ whole genome shotgun (WGS) entry which is preliminary data.</text>
</comment>
<feature type="region of interest" description="Disordered" evidence="8">
    <location>
        <begin position="707"/>
        <end position="799"/>
    </location>
</feature>
<name>A0A8H3YFX8_9TREE</name>
<comment type="catalytic activity">
    <reaction evidence="6">
        <text>ergosterol + UDP-alpha-D-glucose = ergosteryl 3-beta-D-glucoside + UDP + H(+)</text>
        <dbReference type="Rhea" id="RHEA:61836"/>
        <dbReference type="ChEBI" id="CHEBI:15378"/>
        <dbReference type="ChEBI" id="CHEBI:16933"/>
        <dbReference type="ChEBI" id="CHEBI:52973"/>
        <dbReference type="ChEBI" id="CHEBI:58223"/>
        <dbReference type="ChEBI" id="CHEBI:58885"/>
    </reaction>
    <physiologicalReaction direction="left-to-right" evidence="6">
        <dbReference type="Rhea" id="RHEA:61837"/>
    </physiologicalReaction>
</comment>
<feature type="compositionally biased region" description="Polar residues" evidence="8">
    <location>
        <begin position="1131"/>
        <end position="1144"/>
    </location>
</feature>
<dbReference type="PANTHER" id="PTHR48050">
    <property type="entry name" value="STEROL 3-BETA-GLUCOSYLTRANSFERASE"/>
    <property type="match status" value="1"/>
</dbReference>
<dbReference type="EMBL" id="BLZA01000017">
    <property type="protein sequence ID" value="GHJ86186.1"/>
    <property type="molecule type" value="Genomic_DNA"/>
</dbReference>
<dbReference type="PANTHER" id="PTHR48050:SF26">
    <property type="entry name" value="STEROL 3-BETA-GLUCOSYLTRANSFERASE"/>
    <property type="match status" value="1"/>
</dbReference>
<feature type="compositionally biased region" description="Basic residues" evidence="8">
    <location>
        <begin position="87"/>
        <end position="100"/>
    </location>
</feature>
<feature type="compositionally biased region" description="Polar residues" evidence="8">
    <location>
        <begin position="725"/>
        <end position="741"/>
    </location>
</feature>
<dbReference type="PROSITE" id="PS50003">
    <property type="entry name" value="PH_DOMAIN"/>
    <property type="match status" value="1"/>
</dbReference>
<dbReference type="SUPFAM" id="SSF50729">
    <property type="entry name" value="PH domain-like"/>
    <property type="match status" value="1"/>
</dbReference>
<dbReference type="FunFam" id="3.40.50.2000:FF:000029">
    <property type="entry name" value="Sterol 3-beta-glucosyltransferase"/>
    <property type="match status" value="1"/>
</dbReference>
<dbReference type="InterPro" id="IPR002213">
    <property type="entry name" value="UDP_glucos_trans"/>
</dbReference>
<evidence type="ECO:0000259" key="9">
    <source>
        <dbReference type="PROSITE" id="PS50003"/>
    </source>
</evidence>
<evidence type="ECO:0000256" key="8">
    <source>
        <dbReference type="SAM" id="MobiDB-lite"/>
    </source>
</evidence>
<dbReference type="EC" id="2.4.1.173" evidence="2"/>
<evidence type="ECO:0000256" key="3">
    <source>
        <dbReference type="ARBA" id="ARBA00022676"/>
    </source>
</evidence>
<dbReference type="InterPro" id="IPR004182">
    <property type="entry name" value="GRAM"/>
</dbReference>
<feature type="compositionally biased region" description="Polar residues" evidence="8">
    <location>
        <begin position="104"/>
        <end position="127"/>
    </location>
</feature>
<feature type="compositionally biased region" description="Basic and acidic residues" evidence="8">
    <location>
        <begin position="165"/>
        <end position="176"/>
    </location>
</feature>
<dbReference type="InterPro" id="IPR001849">
    <property type="entry name" value="PH_domain"/>
</dbReference>
<keyword evidence="4" id="KW-0808">Transferase</keyword>
<feature type="region of interest" description="Disordered" evidence="8">
    <location>
        <begin position="271"/>
        <end position="323"/>
    </location>
</feature>
<dbReference type="FunFam" id="3.40.50.2000:FF:000009">
    <property type="entry name" value="Sterol 3-beta-glucosyltransferase UGT80A2"/>
    <property type="match status" value="1"/>
</dbReference>
<dbReference type="InterPro" id="IPR010610">
    <property type="entry name" value="EryCIII-like_C"/>
</dbReference>
<reference evidence="10" key="1">
    <citation type="submission" date="2020-07" db="EMBL/GenBank/DDBJ databases">
        <title>Draft Genome Sequence of a Deep-Sea Yeast, Naganishia (Cryptococcus) liquefaciens strain N6.</title>
        <authorList>
            <person name="Han Y.W."/>
            <person name="Kajitani R."/>
            <person name="Morimoto H."/>
            <person name="Parhat M."/>
            <person name="Tsubouchi H."/>
            <person name="Bakenova O."/>
            <person name="Ogata M."/>
            <person name="Argunhan B."/>
            <person name="Aoki R."/>
            <person name="Kajiwara S."/>
            <person name="Itoh T."/>
            <person name="Iwasaki H."/>
        </authorList>
    </citation>
    <scope>NUCLEOTIDE SEQUENCE</scope>
    <source>
        <strain evidence="10">N6</strain>
    </source>
</reference>
<keyword evidence="11" id="KW-1185">Reference proteome</keyword>
<feature type="compositionally biased region" description="Basic and acidic residues" evidence="8">
    <location>
        <begin position="417"/>
        <end position="427"/>
    </location>
</feature>
<dbReference type="SUPFAM" id="SSF53756">
    <property type="entry name" value="UDP-Glycosyltransferase/glycogen phosphorylase"/>
    <property type="match status" value="1"/>
</dbReference>
<feature type="compositionally biased region" description="Basic and acidic residues" evidence="8">
    <location>
        <begin position="56"/>
        <end position="73"/>
    </location>
</feature>
<dbReference type="GO" id="GO:0005975">
    <property type="term" value="P:carbohydrate metabolic process"/>
    <property type="evidence" value="ECO:0007669"/>
    <property type="project" value="InterPro"/>
</dbReference>
<feature type="region of interest" description="Disordered" evidence="8">
    <location>
        <begin position="355"/>
        <end position="427"/>
    </location>
</feature>
<sequence>MVIPSAFQPESLTKANNSPIQHREPSVPHDPESTTQAEAEPGSSHSPHVPHHIPHRHPDPEQVIDERVEHETSHSQMQGQDTSGSSGKHRVSSLKGFLKRGKGDSTTTFDRSQQARANDNGNDSPVTGSGGGAPYLFGLFKALASANDSDKEFPDEESDDEEDAQERRQNQDDRNRQAQNARTGENSNGTNSLNSTGEWVPAVRTSADQSHAAGGTTAAEEKVIVPSFYRTPSIAQDDLSHRLAVLSVNNFSGLHGHDDHVRVSEDEVEEQARVVGERDSRQAFLDREPRNSDEAGHQEKVSSNLRHEAKHELQQEKRQMVERRATEIKESLKHDDEETLRSKLVPSDIATRHDDDIIPAGMSAGETHDIRRASESSDHTMRPEDERVRHELQTREHYTTGTQAADDEDTQVGDGEEERREREKVSAQEKLDAIAEEFGDIASLMEGDEPERFIAESRGALFRGIIIIGNIHLTSHRITFHAMLPPPKISQTGDDQTSILHSGPVTVHREHAKLAPRTRRLWMELGPDMITTYPSANEEGRVRPIRSILLSTIKQLYPMHPDKPFEIQLRYSMPKGEEKLIFTVDTEESALHWHRDLESALFQHGRLRRYHKRLADHKKSLEERPNAPSLEGLPTFEEDDGGWEMLRICLPLDRVHEVGTEDYMNFARIISLDVDVMEGKGKGLKAMGQPDWCKDFDMLHPINPGYANAGAKSPRSETPTRTPTVASGSASTMKSENTMSTTKHRKRDRFAEALGFKHKHRSGHTNDGISSEAESPRASMDSASPAAQSFASETQSRGVERDFATSIGPAGRALVEPAGQTMGGHPHSIASSMGSDHPPVTGEGAFRGPPKDPEDLTSNASILPANDDTIPTEKHPDSRTQVNIKFGILHERDEFARVFHQTIDEAKHHVRVYKENVTIPLPVFDVGNSNLLKIREVEGGAGLETEDLQQPNLDGTRRGSGGSSHSGRPADGHETDLTDVEDTSDSDYEGDPGGVREATKQKKAMKAKVTFGIPPEDTVWMKRCYLNRTVPFRGHIILSDKYLCFWRKTVGPIGDIKYRFPVHDLKGAKKNQAFRFTLNGLSVEITGHHDLNFDFFSAKSRDETIDRIQRLVADHELMHQRVAAEEEEASTPMSESSNELDGNNAQDSKIGAAVANTLDFPIDTPQSVRDRKTAQRQRAAGVLGIANPDEMDLAIPDEAVSHLPSVVNASDSARKIKPRRFALLTIGSRGDVQPYIALGLGLMKDGHQVVIVTHDEFKKWIEGYGIEHRQAGGDPAALMKLSVEHTMFSPGFFKESLGGFRTWLDDLLRDAWFACQDADVLIESPSAMAGIHIAEGLGIPYLRAFTMPWTRTSAYPQAFMVPAVPMGPGFNYSTYVLFDNIMWKATSGQINRWRRKYLHLSNTDLSKLSQTKVPFMYNFSRHVVSMPLDWREIAITGYWNLANSDADWTPPQELEEFMDKADADGKALVYIGFGSITVPDPAKLTEEIVRGVDKADVRAIIAKGWSSRGGKGDGESSSPEYSSNCYALDKVPHGWLFPRVKAVLHHGGAGTVGASLSAGKPTLIRPWFGDQYFWAGRVQKLGVGIRVDNLGGDDLVDALRTATTDTVMIEKAAKIGEKIRAEDGVKNAIEYIYGHLPRAGRDRTQLTWQGH</sequence>
<comment type="catalytic activity">
    <reaction evidence="7">
        <text>a sterol + UDP-alpha-D-glucose = a sterol 3-beta-D-glucoside + UDP + H(+)</text>
        <dbReference type="Rhea" id="RHEA:22724"/>
        <dbReference type="ChEBI" id="CHEBI:15378"/>
        <dbReference type="ChEBI" id="CHEBI:15889"/>
        <dbReference type="ChEBI" id="CHEBI:37424"/>
        <dbReference type="ChEBI" id="CHEBI:58223"/>
        <dbReference type="ChEBI" id="CHEBI:58885"/>
        <dbReference type="EC" id="2.4.1.173"/>
    </reaction>
    <physiologicalReaction direction="left-to-right" evidence="7">
        <dbReference type="Rhea" id="RHEA:22725"/>
    </physiologicalReaction>
</comment>
<protein>
    <recommendedName>
        <fullName evidence="2">sterol 3beta-glucosyltransferase</fullName>
        <ecNumber evidence="2">2.4.1.173</ecNumber>
    </recommendedName>
    <alternativeName>
        <fullName evidence="5">Autophagy-related protein 26</fullName>
    </alternativeName>
</protein>
<feature type="compositionally biased region" description="Polar residues" evidence="8">
    <location>
        <begin position="8"/>
        <end position="20"/>
    </location>
</feature>
<dbReference type="OrthoDB" id="10261837at2759"/>
<dbReference type="Pfam" id="PF02893">
    <property type="entry name" value="GRAM"/>
    <property type="match status" value="1"/>
</dbReference>
<feature type="region of interest" description="Disordered" evidence="8">
    <location>
        <begin position="1123"/>
        <end position="1144"/>
    </location>
</feature>
<evidence type="ECO:0000256" key="6">
    <source>
        <dbReference type="ARBA" id="ARBA00047886"/>
    </source>
</evidence>
<feature type="compositionally biased region" description="Low complexity" evidence="8">
    <location>
        <begin position="177"/>
        <end position="198"/>
    </location>
</feature>
<feature type="compositionally biased region" description="Polar residues" evidence="8">
    <location>
        <begin position="781"/>
        <end position="797"/>
    </location>
</feature>
<dbReference type="InterPro" id="IPR004276">
    <property type="entry name" value="GlycoTrans_28_N"/>
</dbReference>
<feature type="compositionally biased region" description="Acidic residues" evidence="8">
    <location>
        <begin position="977"/>
        <end position="990"/>
    </location>
</feature>
<feature type="compositionally biased region" description="Acidic residues" evidence="8">
    <location>
        <begin position="153"/>
        <end position="164"/>
    </location>
</feature>
<evidence type="ECO:0000313" key="11">
    <source>
        <dbReference type="Proteomes" id="UP000620104"/>
    </source>
</evidence>
<accession>A0A8H3YFX8</accession>
<dbReference type="Gene3D" id="3.40.50.2000">
    <property type="entry name" value="Glycogen Phosphorylase B"/>
    <property type="match status" value="2"/>
</dbReference>
<feature type="compositionally biased region" description="Basic and acidic residues" evidence="8">
    <location>
        <begin position="21"/>
        <end position="32"/>
    </location>
</feature>
<dbReference type="InterPro" id="IPR011993">
    <property type="entry name" value="PH-like_dom_sf"/>
</dbReference>
<dbReference type="Pfam" id="PF06722">
    <property type="entry name" value="EryCIII-like_C"/>
    <property type="match status" value="1"/>
</dbReference>
<dbReference type="Proteomes" id="UP000620104">
    <property type="component" value="Unassembled WGS sequence"/>
</dbReference>
<evidence type="ECO:0000256" key="2">
    <source>
        <dbReference type="ARBA" id="ARBA00012650"/>
    </source>
</evidence>
<evidence type="ECO:0000256" key="7">
    <source>
        <dbReference type="ARBA" id="ARBA00049453"/>
    </source>
</evidence>
<evidence type="ECO:0000313" key="10">
    <source>
        <dbReference type="EMBL" id="GHJ86186.1"/>
    </source>
</evidence>
<feature type="compositionally biased region" description="Acidic residues" evidence="8">
    <location>
        <begin position="405"/>
        <end position="416"/>
    </location>
</feature>
<dbReference type="Pfam" id="PF03033">
    <property type="entry name" value="Glyco_transf_28"/>
    <property type="match status" value="1"/>
</dbReference>
<dbReference type="GO" id="GO:0016906">
    <property type="term" value="F:sterol 3-beta-glucosyltransferase activity"/>
    <property type="evidence" value="ECO:0007669"/>
    <property type="project" value="UniProtKB-EC"/>
</dbReference>
<feature type="domain" description="PH" evidence="9">
    <location>
        <begin position="498"/>
        <end position="602"/>
    </location>
</feature>